<gene>
    <name evidence="3" type="ordered locus">Bphy_3528</name>
</gene>
<evidence type="ECO:0000313" key="4">
    <source>
        <dbReference type="Proteomes" id="UP000001192"/>
    </source>
</evidence>
<dbReference type="InterPro" id="IPR011250">
    <property type="entry name" value="OMP/PagP_B-barrel"/>
</dbReference>
<proteinExistence type="predicted"/>
<dbReference type="GO" id="GO:0055085">
    <property type="term" value="P:transmembrane transport"/>
    <property type="evidence" value="ECO:0007669"/>
    <property type="project" value="TreeGrafter"/>
</dbReference>
<reference evidence="4" key="1">
    <citation type="journal article" date="2014" name="Stand. Genomic Sci.">
        <title>Complete genome sequence of Burkholderia phymatum STM815(T), a broad host range and efficient nitrogen-fixing symbiont of Mimosa species.</title>
        <authorList>
            <person name="Moulin L."/>
            <person name="Klonowska A."/>
            <person name="Caroline B."/>
            <person name="Booth K."/>
            <person name="Vriezen J.A."/>
            <person name="Melkonian R."/>
            <person name="James E.K."/>
            <person name="Young J.P."/>
            <person name="Bena G."/>
            <person name="Hauser L."/>
            <person name="Land M."/>
            <person name="Kyrpides N."/>
            <person name="Bruce D."/>
            <person name="Chain P."/>
            <person name="Copeland A."/>
            <person name="Pitluck S."/>
            <person name="Woyke T."/>
            <person name="Lizotte-Waniewski M."/>
            <person name="Bristow J."/>
            <person name="Riley M."/>
        </authorList>
    </citation>
    <scope>NUCLEOTIDE SEQUENCE [LARGE SCALE GENOMIC DNA]</scope>
    <source>
        <strain evidence="4">DSM 17167 / CIP 108236 / LMG 21445 / STM815</strain>
    </source>
</reference>
<dbReference type="HOGENOM" id="CLU_042505_5_1_4"/>
<dbReference type="InterPro" id="IPR005618">
    <property type="entry name" value="OMPW"/>
</dbReference>
<accession>B2JLN9</accession>
<dbReference type="STRING" id="391038.Bphy_3528"/>
<dbReference type="Gene3D" id="2.40.160.20">
    <property type="match status" value="1"/>
</dbReference>
<dbReference type="Proteomes" id="UP000001192">
    <property type="component" value="Chromosome 2"/>
</dbReference>
<dbReference type="SUPFAM" id="SSF56925">
    <property type="entry name" value="OMPA-like"/>
    <property type="match status" value="1"/>
</dbReference>
<organism evidence="3 4">
    <name type="scientific">Paraburkholderia phymatum (strain DSM 17167 / CIP 108236 / LMG 21445 / STM815)</name>
    <name type="common">Burkholderia phymatum</name>
    <dbReference type="NCBI Taxonomy" id="391038"/>
    <lineage>
        <taxon>Bacteria</taxon>
        <taxon>Pseudomonadati</taxon>
        <taxon>Pseudomonadota</taxon>
        <taxon>Betaproteobacteria</taxon>
        <taxon>Burkholderiales</taxon>
        <taxon>Burkholderiaceae</taxon>
        <taxon>Paraburkholderia</taxon>
    </lineage>
</organism>
<dbReference type="PANTHER" id="PTHR36920">
    <property type="match status" value="1"/>
</dbReference>
<dbReference type="Pfam" id="PF03922">
    <property type="entry name" value="OmpW"/>
    <property type="match status" value="1"/>
</dbReference>
<feature type="chain" id="PRO_5002777306" evidence="2">
    <location>
        <begin position="29"/>
        <end position="246"/>
    </location>
</feature>
<dbReference type="GO" id="GO:0009279">
    <property type="term" value="C:cell outer membrane"/>
    <property type="evidence" value="ECO:0007669"/>
    <property type="project" value="UniProtKB-SubCell"/>
</dbReference>
<sequence length="246" mass="26292" precursor="true">MRNYRKNVRPAVMAGLICSAALAGNANAQSAGSFTLATGWLYVAPQGHATPLTVESVGGMPVNQQLTGTGAHASSTNTLGITTEYYVTDNIGIATLFGLPLTVNLDGDGTLSKYGTLGTTRPMPPAIEVRYHLFDAQTKFRPYVGLGVNYTWFTQVRATNHQFITDSVGPGGSIHATLSASWNPVFEVGASYMFAKHWSVGASVGYMPLKTHMTIYGQTATGTQIVSKSTLRIEPINVFVNVAYTF</sequence>
<dbReference type="PANTHER" id="PTHR36920:SF1">
    <property type="entry name" value="OUTER MEMBRANE PROTEIN W"/>
    <property type="match status" value="1"/>
</dbReference>
<comment type="subcellular location">
    <subcellularLocation>
        <location evidence="1">Cell outer membrane</location>
    </subcellularLocation>
</comment>
<evidence type="ECO:0000256" key="1">
    <source>
        <dbReference type="ARBA" id="ARBA00004442"/>
    </source>
</evidence>
<keyword evidence="4" id="KW-1185">Reference proteome</keyword>
<evidence type="ECO:0000256" key="2">
    <source>
        <dbReference type="SAM" id="SignalP"/>
    </source>
</evidence>
<keyword evidence="2" id="KW-0732">Signal</keyword>
<feature type="signal peptide" evidence="2">
    <location>
        <begin position="1"/>
        <end position="28"/>
    </location>
</feature>
<name>B2JLN9_PARP8</name>
<dbReference type="eggNOG" id="COG3047">
    <property type="taxonomic scope" value="Bacteria"/>
</dbReference>
<dbReference type="KEGG" id="bph:Bphy_3528"/>
<dbReference type="EMBL" id="CP001044">
    <property type="protein sequence ID" value="ACC72672.1"/>
    <property type="molecule type" value="Genomic_DNA"/>
</dbReference>
<dbReference type="AlphaFoldDB" id="B2JLN9"/>
<evidence type="ECO:0000313" key="3">
    <source>
        <dbReference type="EMBL" id="ACC72672.1"/>
    </source>
</evidence>
<protein>
    <submittedName>
        <fullName evidence="3">OmpW family protein</fullName>
    </submittedName>
</protein>